<evidence type="ECO:0000256" key="3">
    <source>
        <dbReference type="ARBA" id="ARBA00022475"/>
    </source>
</evidence>
<keyword evidence="4 9" id="KW-0812">Transmembrane</keyword>
<dbReference type="InterPro" id="IPR002898">
    <property type="entry name" value="MotA_ExbB_proton_chnl"/>
</dbReference>
<dbReference type="RefSeq" id="WP_037591056.1">
    <property type="nucleotide sequence ID" value="NZ_CTRP01000014.1"/>
</dbReference>
<feature type="transmembrane region" description="Helical" evidence="9">
    <location>
        <begin position="16"/>
        <end position="38"/>
    </location>
</feature>
<dbReference type="GO" id="GO:0005886">
    <property type="term" value="C:plasma membrane"/>
    <property type="evidence" value="ECO:0007669"/>
    <property type="project" value="UniProtKB-SubCell"/>
</dbReference>
<comment type="similarity">
    <text evidence="8">Belongs to the exbB/tolQ family.</text>
</comment>
<evidence type="ECO:0000256" key="7">
    <source>
        <dbReference type="ARBA" id="ARBA00023136"/>
    </source>
</evidence>
<dbReference type="PANTHER" id="PTHR30625:SF15">
    <property type="entry name" value="BIOPOLYMER TRANSPORT PROTEIN EXBB"/>
    <property type="match status" value="1"/>
</dbReference>
<dbReference type="PANTHER" id="PTHR30625">
    <property type="entry name" value="PROTEIN TOLQ"/>
    <property type="match status" value="1"/>
</dbReference>
<feature type="transmembrane region" description="Helical" evidence="9">
    <location>
        <begin position="159"/>
        <end position="180"/>
    </location>
</feature>
<feature type="transmembrane region" description="Helical" evidence="9">
    <location>
        <begin position="115"/>
        <end position="139"/>
    </location>
</feature>
<sequence length="211" mass="22752">MELINNSFELFKKGGLVMYPLLVCSFMVVAIAIERYLYYRQAATDHNKLLPELTTRLNSNDWAGAQKLCDSAGGVTGRMLSRGLDNIHFDACDLESAMANVAAQSAAKLREKLGYLDTIVTLSPLLGLLGTVVGMISSFSIMNVKTGQPQAITGGVGEALVATATGLCVAVAALIVHTYYSHWLDSIITGMEECSTVLAEAKRRSDRRETA</sequence>
<dbReference type="GO" id="GO:0017038">
    <property type="term" value="P:protein import"/>
    <property type="evidence" value="ECO:0007669"/>
    <property type="project" value="TreeGrafter"/>
</dbReference>
<protein>
    <submittedName>
        <fullName evidence="11">MotA/TolQ/ExbB proton channel family protein</fullName>
    </submittedName>
</protein>
<evidence type="ECO:0000256" key="1">
    <source>
        <dbReference type="ARBA" id="ARBA00004651"/>
    </source>
</evidence>
<reference evidence="12" key="1">
    <citation type="submission" date="2015-03" db="EMBL/GenBank/DDBJ databases">
        <authorList>
            <person name="Nijsse Bart"/>
        </authorList>
    </citation>
    <scope>NUCLEOTIDE SEQUENCE [LARGE SCALE GENOMIC DNA]</scope>
</reference>
<dbReference type="Pfam" id="PF01618">
    <property type="entry name" value="MotA_ExbB"/>
    <property type="match status" value="1"/>
</dbReference>
<evidence type="ECO:0000256" key="4">
    <source>
        <dbReference type="ARBA" id="ARBA00022692"/>
    </source>
</evidence>
<keyword evidence="3" id="KW-1003">Cell membrane</keyword>
<feature type="domain" description="MotA/TolQ/ExbB proton channel" evidence="10">
    <location>
        <begin position="77"/>
        <end position="192"/>
    </location>
</feature>
<keyword evidence="7 9" id="KW-0472">Membrane</keyword>
<evidence type="ECO:0000256" key="8">
    <source>
        <dbReference type="RuleBase" id="RU004057"/>
    </source>
</evidence>
<evidence type="ECO:0000313" key="11">
    <source>
        <dbReference type="EMBL" id="CQR74394.1"/>
    </source>
</evidence>
<dbReference type="Proteomes" id="UP000049855">
    <property type="component" value="Unassembled WGS sequence"/>
</dbReference>
<evidence type="ECO:0000256" key="9">
    <source>
        <dbReference type="SAM" id="Phobius"/>
    </source>
</evidence>
<gene>
    <name evidence="11" type="ORF">SpAn4DRAFT_0856</name>
</gene>
<dbReference type="EMBL" id="CTRP01000014">
    <property type="protein sequence ID" value="CQR74394.1"/>
    <property type="molecule type" value="Genomic_DNA"/>
</dbReference>
<proteinExistence type="inferred from homology"/>
<organism evidence="11 12">
    <name type="scientific">Sporomusa ovata</name>
    <dbReference type="NCBI Taxonomy" id="2378"/>
    <lineage>
        <taxon>Bacteria</taxon>
        <taxon>Bacillati</taxon>
        <taxon>Bacillota</taxon>
        <taxon>Negativicutes</taxon>
        <taxon>Selenomonadales</taxon>
        <taxon>Sporomusaceae</taxon>
        <taxon>Sporomusa</taxon>
    </lineage>
</organism>
<dbReference type="InterPro" id="IPR050790">
    <property type="entry name" value="ExbB/TolQ_transport"/>
</dbReference>
<dbReference type="AlphaFoldDB" id="A0A0U1L682"/>
<comment type="subcellular location">
    <subcellularLocation>
        <location evidence="1">Cell membrane</location>
        <topology evidence="1">Multi-pass membrane protein</topology>
    </subcellularLocation>
    <subcellularLocation>
        <location evidence="8">Membrane</location>
        <topology evidence="8">Multi-pass membrane protein</topology>
    </subcellularLocation>
</comment>
<keyword evidence="2 8" id="KW-0813">Transport</keyword>
<name>A0A0U1L682_9FIRM</name>
<keyword evidence="5 8" id="KW-0653">Protein transport</keyword>
<evidence type="ECO:0000256" key="5">
    <source>
        <dbReference type="ARBA" id="ARBA00022927"/>
    </source>
</evidence>
<keyword evidence="6 9" id="KW-1133">Transmembrane helix</keyword>
<evidence type="ECO:0000313" key="12">
    <source>
        <dbReference type="Proteomes" id="UP000049855"/>
    </source>
</evidence>
<evidence type="ECO:0000256" key="6">
    <source>
        <dbReference type="ARBA" id="ARBA00022989"/>
    </source>
</evidence>
<evidence type="ECO:0000256" key="2">
    <source>
        <dbReference type="ARBA" id="ARBA00022448"/>
    </source>
</evidence>
<accession>A0A0U1L682</accession>
<keyword evidence="12" id="KW-1185">Reference proteome</keyword>
<evidence type="ECO:0000259" key="10">
    <source>
        <dbReference type="Pfam" id="PF01618"/>
    </source>
</evidence>